<feature type="domain" description="Transposase (putative) YhgA-like" evidence="1">
    <location>
        <begin position="14"/>
        <end position="217"/>
    </location>
</feature>
<dbReference type="Proteomes" id="UP000247476">
    <property type="component" value="Unassembled WGS sequence"/>
</dbReference>
<evidence type="ECO:0000259" key="1">
    <source>
        <dbReference type="Pfam" id="PF04754"/>
    </source>
</evidence>
<accession>A0A2V5KC84</accession>
<organism evidence="2 3">
    <name type="scientific">Paenibacillus flagellatus</name>
    <dbReference type="NCBI Taxonomy" id="2211139"/>
    <lineage>
        <taxon>Bacteria</taxon>
        <taxon>Bacillati</taxon>
        <taxon>Bacillota</taxon>
        <taxon>Bacilli</taxon>
        <taxon>Bacillales</taxon>
        <taxon>Paenibacillaceae</taxon>
        <taxon>Paenibacillus</taxon>
    </lineage>
</organism>
<name>A0A2V5KC84_9BACL</name>
<dbReference type="Pfam" id="PF04754">
    <property type="entry name" value="Transposase_31"/>
    <property type="match status" value="1"/>
</dbReference>
<sequence>MDQSRATSKLHHRYDKGYKYLLSSKKLFLELLRSFVRKDWVAQVEESNLISIDKSYVLPDFREKEADLVYQAKLRDRDIIFYVLMEMQSTVDFQMPYRLLLYQTEIWRDVMANTDKVEAERKKFKLPAIVPIVLYNGASPWTANRSFRETLDGHQEFGGDLLDFTYMLIDVQRYSEEELLRLSNMIGSVFLLEQSTDLEKLAGTLHKLMNTLRKTPKELQQRFVVWFANVLGTQLLPERRLEMDRLLEQWELKGANDMMSNLEKTLEEMAKRTHRKGLEQGLERGIEQEKTAIAKNLIAKGMDDDFIADVTGLAKEDIGLLRKAVH</sequence>
<protein>
    <submittedName>
        <fullName evidence="2">Transposase</fullName>
    </submittedName>
</protein>
<dbReference type="InterPro" id="IPR051699">
    <property type="entry name" value="Rpn/YhgA-like_nuclease"/>
</dbReference>
<dbReference type="PANTHER" id="PTHR34611">
    <property type="match status" value="1"/>
</dbReference>
<evidence type="ECO:0000313" key="2">
    <source>
        <dbReference type="EMBL" id="PYI57098.1"/>
    </source>
</evidence>
<proteinExistence type="predicted"/>
<dbReference type="PANTHER" id="PTHR34611:SF2">
    <property type="entry name" value="INACTIVE RECOMBINATION-PROMOTING NUCLEASE-LIKE PROTEIN RPNE-RELATED"/>
    <property type="match status" value="1"/>
</dbReference>
<reference evidence="2 3" key="1">
    <citation type="submission" date="2018-05" db="EMBL/GenBank/DDBJ databases">
        <title>Paenibacillus flagellatus sp. nov., isolated from selenium mineral soil.</title>
        <authorList>
            <person name="Dai X."/>
        </authorList>
    </citation>
    <scope>NUCLEOTIDE SEQUENCE [LARGE SCALE GENOMIC DNA]</scope>
    <source>
        <strain evidence="2 3">DXL2</strain>
    </source>
</reference>
<comment type="caution">
    <text evidence="2">The sequence shown here is derived from an EMBL/GenBank/DDBJ whole genome shotgun (WGS) entry which is preliminary data.</text>
</comment>
<dbReference type="GO" id="GO:0006310">
    <property type="term" value="P:DNA recombination"/>
    <property type="evidence" value="ECO:0007669"/>
    <property type="project" value="TreeGrafter"/>
</dbReference>
<evidence type="ECO:0000313" key="3">
    <source>
        <dbReference type="Proteomes" id="UP000247476"/>
    </source>
</evidence>
<dbReference type="GO" id="GO:1990238">
    <property type="term" value="F:double-stranded DNA endonuclease activity"/>
    <property type="evidence" value="ECO:0007669"/>
    <property type="project" value="TreeGrafter"/>
</dbReference>
<dbReference type="RefSeq" id="WP_110838138.1">
    <property type="nucleotide sequence ID" value="NZ_QJVJ01000001.1"/>
</dbReference>
<gene>
    <name evidence="2" type="ORF">DLM86_01230</name>
</gene>
<keyword evidence="3" id="KW-1185">Reference proteome</keyword>
<dbReference type="AlphaFoldDB" id="A0A2V5KC84"/>
<dbReference type="OrthoDB" id="1980949at2"/>
<dbReference type="EMBL" id="QJVJ01000001">
    <property type="protein sequence ID" value="PYI57098.1"/>
    <property type="molecule type" value="Genomic_DNA"/>
</dbReference>
<dbReference type="InterPro" id="IPR006842">
    <property type="entry name" value="Transposase_31"/>
</dbReference>